<gene>
    <name evidence="2" type="ORF">HD556DRAFT_1308549</name>
</gene>
<organism evidence="2 3">
    <name type="scientific">Suillus plorans</name>
    <dbReference type="NCBI Taxonomy" id="116603"/>
    <lineage>
        <taxon>Eukaryota</taxon>
        <taxon>Fungi</taxon>
        <taxon>Dikarya</taxon>
        <taxon>Basidiomycota</taxon>
        <taxon>Agaricomycotina</taxon>
        <taxon>Agaricomycetes</taxon>
        <taxon>Agaricomycetidae</taxon>
        <taxon>Boletales</taxon>
        <taxon>Suillineae</taxon>
        <taxon>Suillaceae</taxon>
        <taxon>Suillus</taxon>
    </lineage>
</organism>
<evidence type="ECO:0000313" key="2">
    <source>
        <dbReference type="EMBL" id="KAG1793722.1"/>
    </source>
</evidence>
<dbReference type="OrthoDB" id="3236755at2759"/>
<feature type="compositionally biased region" description="Polar residues" evidence="1">
    <location>
        <begin position="249"/>
        <end position="259"/>
    </location>
</feature>
<proteinExistence type="predicted"/>
<dbReference type="EMBL" id="JABBWE010000029">
    <property type="protein sequence ID" value="KAG1793722.1"/>
    <property type="molecule type" value="Genomic_DNA"/>
</dbReference>
<evidence type="ECO:0000313" key="3">
    <source>
        <dbReference type="Proteomes" id="UP000719766"/>
    </source>
</evidence>
<feature type="compositionally biased region" description="Acidic residues" evidence="1">
    <location>
        <begin position="290"/>
        <end position="331"/>
    </location>
</feature>
<keyword evidence="3" id="KW-1185">Reference proteome</keyword>
<dbReference type="AlphaFoldDB" id="A0A9P7ARR4"/>
<comment type="caution">
    <text evidence="2">The sequence shown here is derived from an EMBL/GenBank/DDBJ whole genome shotgun (WGS) entry which is preliminary data.</text>
</comment>
<evidence type="ECO:0000256" key="1">
    <source>
        <dbReference type="SAM" id="MobiDB-lite"/>
    </source>
</evidence>
<name>A0A9P7ARR4_9AGAM</name>
<dbReference type="RefSeq" id="XP_041160120.1">
    <property type="nucleotide sequence ID" value="XM_041300156.1"/>
</dbReference>
<dbReference type="GeneID" id="64593920"/>
<protein>
    <submittedName>
        <fullName evidence="2">Uncharacterized protein</fullName>
    </submittedName>
</protein>
<feature type="region of interest" description="Disordered" evidence="1">
    <location>
        <begin position="249"/>
        <end position="343"/>
    </location>
</feature>
<feature type="compositionally biased region" description="Pro residues" evidence="1">
    <location>
        <begin position="77"/>
        <end position="91"/>
    </location>
</feature>
<feature type="region of interest" description="Disordered" evidence="1">
    <location>
        <begin position="74"/>
        <end position="97"/>
    </location>
</feature>
<sequence>MADDENFSSVADALQAGLENLGKWSRKTDETDVYSICLALDPNYKLEYARAQWDADAFDEGKKKLEAAFDYYHAPVTPQPSPSEPIPPASSQPPTQYGHSWMRSAILARQSSEKSIADPRHELALYLTSPLEEVADVVRWWGASERQTERELNVPNAFDYVRSSVQRNRRTERNGTPVQHSPIFLVYGIVFFNRELRTDETAYEWWSYLDKDRSGDAQPLASNQRLAVRIFSLVPNSMADERTGSTFTWLNSPLRSRQQAPPPKKKPTVKWRDMTSTIFSGKHKRGKGDNDDDNSENSDVDDDFADEAPNEPDMDNDDSELDVTDPDDIAEDGSKKVDSFDGESFDAASVINLDSRRLVDVLADKDLAPAAPRNTITLPPASTVVQDKVLTEADWDMT</sequence>
<reference evidence="2" key="1">
    <citation type="journal article" date="2020" name="New Phytol.">
        <title>Comparative genomics reveals dynamic genome evolution in host specialist ectomycorrhizal fungi.</title>
        <authorList>
            <person name="Lofgren L.A."/>
            <person name="Nguyen N.H."/>
            <person name="Vilgalys R."/>
            <person name="Ruytinx J."/>
            <person name="Liao H.L."/>
            <person name="Branco S."/>
            <person name="Kuo A."/>
            <person name="LaButti K."/>
            <person name="Lipzen A."/>
            <person name="Andreopoulos W."/>
            <person name="Pangilinan J."/>
            <person name="Riley R."/>
            <person name="Hundley H."/>
            <person name="Na H."/>
            <person name="Barry K."/>
            <person name="Grigoriev I.V."/>
            <person name="Stajich J.E."/>
            <person name="Kennedy P.G."/>
        </authorList>
    </citation>
    <scope>NUCLEOTIDE SEQUENCE</scope>
    <source>
        <strain evidence="2">S12</strain>
    </source>
</reference>
<dbReference type="InterPro" id="IPR012337">
    <property type="entry name" value="RNaseH-like_sf"/>
</dbReference>
<dbReference type="SUPFAM" id="SSF53098">
    <property type="entry name" value="Ribonuclease H-like"/>
    <property type="match status" value="1"/>
</dbReference>
<accession>A0A9P7ARR4</accession>
<dbReference type="Proteomes" id="UP000719766">
    <property type="component" value="Unassembled WGS sequence"/>
</dbReference>